<protein>
    <recommendedName>
        <fullName evidence="4">Transmembrane protein (PGPGW)</fullName>
    </recommendedName>
</protein>
<dbReference type="EMBL" id="LT670817">
    <property type="protein sequence ID" value="SHH28381.1"/>
    <property type="molecule type" value="Genomic_DNA"/>
</dbReference>
<dbReference type="OrthoDB" id="5959103at2"/>
<evidence type="ECO:0000256" key="1">
    <source>
        <dbReference type="SAM" id="Phobius"/>
    </source>
</evidence>
<dbReference type="AlphaFoldDB" id="A0A1M5RQG4"/>
<reference evidence="2 3" key="1">
    <citation type="submission" date="2016-11" db="EMBL/GenBank/DDBJ databases">
        <authorList>
            <person name="Jaros S."/>
            <person name="Januszkiewicz K."/>
            <person name="Wedrychowicz H."/>
        </authorList>
    </citation>
    <scope>NUCLEOTIDE SEQUENCE [LARGE SCALE GENOMIC DNA]</scope>
    <source>
        <strain evidence="2 3">GAS138</strain>
    </source>
</reference>
<name>A0A1M5RQG4_9BRAD</name>
<organism evidence="2 3">
    <name type="scientific">Bradyrhizobium erythrophlei</name>
    <dbReference type="NCBI Taxonomy" id="1437360"/>
    <lineage>
        <taxon>Bacteria</taxon>
        <taxon>Pseudomonadati</taxon>
        <taxon>Pseudomonadota</taxon>
        <taxon>Alphaproteobacteria</taxon>
        <taxon>Hyphomicrobiales</taxon>
        <taxon>Nitrobacteraceae</taxon>
        <taxon>Bradyrhizobium</taxon>
    </lineage>
</organism>
<accession>A0A1M5RQG4</accession>
<keyword evidence="1" id="KW-1133">Transmembrane helix</keyword>
<feature type="transmembrane region" description="Helical" evidence="1">
    <location>
        <begin position="36"/>
        <end position="61"/>
    </location>
</feature>
<evidence type="ECO:0000313" key="3">
    <source>
        <dbReference type="Proteomes" id="UP000189796"/>
    </source>
</evidence>
<evidence type="ECO:0000313" key="2">
    <source>
        <dbReference type="EMBL" id="SHH28381.1"/>
    </source>
</evidence>
<evidence type="ECO:0008006" key="4">
    <source>
        <dbReference type="Google" id="ProtNLM"/>
    </source>
</evidence>
<proteinExistence type="predicted"/>
<gene>
    <name evidence="2" type="ORF">SAMN05443248_4317</name>
</gene>
<dbReference type="Proteomes" id="UP000189796">
    <property type="component" value="Chromosome I"/>
</dbReference>
<dbReference type="RefSeq" id="WP_079603133.1">
    <property type="nucleotide sequence ID" value="NZ_LT670817.1"/>
</dbReference>
<keyword evidence="1" id="KW-0472">Membrane</keyword>
<sequence length="102" mass="11895">MTTTKAELNRYFEMIDRRVPIRVSQFIRWLRKPSSFAVRLVVALLLILGGFFSFLPVLGLWMLPLGLLFIAQDIPILQKPLVSALAWVEAKSERLKVKWRNR</sequence>
<keyword evidence="1" id="KW-0812">Transmembrane</keyword>